<accession>A0A2P2PL40</accession>
<name>A0A2P2PL40_RHIMU</name>
<sequence length="55" mass="6184">MASPSSHCFQKKAVLYISEQDSPLHENHPNNTGHSQLASLEANAIYISWSDDLHY</sequence>
<reference evidence="1" key="1">
    <citation type="submission" date="2018-02" db="EMBL/GenBank/DDBJ databases">
        <title>Rhizophora mucronata_Transcriptome.</title>
        <authorList>
            <person name="Meera S.P."/>
            <person name="Sreeshan A."/>
            <person name="Augustine A."/>
        </authorList>
    </citation>
    <scope>NUCLEOTIDE SEQUENCE</scope>
    <source>
        <tissue evidence="1">Leaf</tissue>
    </source>
</reference>
<dbReference type="AlphaFoldDB" id="A0A2P2PL40"/>
<protein>
    <submittedName>
        <fullName evidence="1">Uncharacterized protein</fullName>
    </submittedName>
</protein>
<proteinExistence type="predicted"/>
<evidence type="ECO:0000313" key="1">
    <source>
        <dbReference type="EMBL" id="MBX55401.1"/>
    </source>
</evidence>
<dbReference type="EMBL" id="GGEC01074917">
    <property type="protein sequence ID" value="MBX55401.1"/>
    <property type="molecule type" value="Transcribed_RNA"/>
</dbReference>
<organism evidence="1">
    <name type="scientific">Rhizophora mucronata</name>
    <name type="common">Asiatic mangrove</name>
    <dbReference type="NCBI Taxonomy" id="61149"/>
    <lineage>
        <taxon>Eukaryota</taxon>
        <taxon>Viridiplantae</taxon>
        <taxon>Streptophyta</taxon>
        <taxon>Embryophyta</taxon>
        <taxon>Tracheophyta</taxon>
        <taxon>Spermatophyta</taxon>
        <taxon>Magnoliopsida</taxon>
        <taxon>eudicotyledons</taxon>
        <taxon>Gunneridae</taxon>
        <taxon>Pentapetalae</taxon>
        <taxon>rosids</taxon>
        <taxon>fabids</taxon>
        <taxon>Malpighiales</taxon>
        <taxon>Rhizophoraceae</taxon>
        <taxon>Rhizophora</taxon>
    </lineage>
</organism>